<dbReference type="InterPro" id="IPR002656">
    <property type="entry name" value="Acyl_transf_3_dom"/>
</dbReference>
<feature type="transmembrane region" description="Helical" evidence="1">
    <location>
        <begin position="224"/>
        <end position="244"/>
    </location>
</feature>
<feature type="transmembrane region" description="Helical" evidence="1">
    <location>
        <begin position="12"/>
        <end position="29"/>
    </location>
</feature>
<evidence type="ECO:0000256" key="1">
    <source>
        <dbReference type="SAM" id="Phobius"/>
    </source>
</evidence>
<dbReference type="GO" id="GO:0016747">
    <property type="term" value="F:acyltransferase activity, transferring groups other than amino-acyl groups"/>
    <property type="evidence" value="ECO:0007669"/>
    <property type="project" value="InterPro"/>
</dbReference>
<feature type="transmembrane region" description="Helical" evidence="1">
    <location>
        <begin position="250"/>
        <end position="269"/>
    </location>
</feature>
<feature type="transmembrane region" description="Helical" evidence="1">
    <location>
        <begin position="155"/>
        <end position="171"/>
    </location>
</feature>
<evidence type="ECO:0000259" key="2">
    <source>
        <dbReference type="Pfam" id="PF01757"/>
    </source>
</evidence>
<feature type="transmembrane region" description="Helical" evidence="1">
    <location>
        <begin position="125"/>
        <end position="148"/>
    </location>
</feature>
<keyword evidence="1" id="KW-1133">Transmembrane helix</keyword>
<name>A0A1Y3V7R4_BACUN</name>
<reference evidence="4" key="1">
    <citation type="submission" date="2017-04" db="EMBL/GenBank/DDBJ databases">
        <title>Function of individual gut microbiota members based on whole genome sequencing of pure cultures obtained from chicken caecum.</title>
        <authorList>
            <person name="Medvecky M."/>
            <person name="Cejkova D."/>
            <person name="Polansky O."/>
            <person name="Karasova D."/>
            <person name="Kubasova T."/>
            <person name="Cizek A."/>
            <person name="Rychlik I."/>
        </authorList>
    </citation>
    <scope>NUCLEOTIDE SEQUENCE [LARGE SCALE GENOMIC DNA]</scope>
    <source>
        <strain evidence="4">An67</strain>
    </source>
</reference>
<feature type="domain" description="Acyltransferase 3" evidence="2">
    <location>
        <begin position="13"/>
        <end position="296"/>
    </location>
</feature>
<dbReference type="EMBL" id="NFHS01000003">
    <property type="protein sequence ID" value="OUN55418.1"/>
    <property type="molecule type" value="Genomic_DNA"/>
</dbReference>
<accession>A0A1Y3V7R4</accession>
<dbReference type="RefSeq" id="WP_087332465.1">
    <property type="nucleotide sequence ID" value="NZ_NFHS01000003.1"/>
</dbReference>
<keyword evidence="1" id="KW-0812">Transmembrane</keyword>
<feature type="transmembrane region" description="Helical" evidence="1">
    <location>
        <begin position="281"/>
        <end position="300"/>
    </location>
</feature>
<dbReference type="Proteomes" id="UP000196329">
    <property type="component" value="Unassembled WGS sequence"/>
</dbReference>
<keyword evidence="1" id="KW-0472">Membrane</keyword>
<sequence length="306" mass="36293">MFKVLLNKQDSYALRGICMLLIILHHTYFKWINYDGFNHWIGYVFLGPIGYLGTGLFFFLSGYGLYNSMIYNMPLSNAYLFFKIRKMLFVYIYAFTSFVLLALIFNNKLLSYQMLLDFFTLTMPFTVTWFFKVIIGLYVISFCVFKFLRNQKQKVYSILGLVLIYICVARKYLPSYWYDSVLNFPVGMLFAFYINKINKISSKRVIINALFCSIICICFFRKDLFLVISSLLFTILAIYVIRFVNIESSILGYVGVNSLCFYLFQSIFLKHCELIYFNMYSYTLSVFILTFIWTVLYVRFTKDKIN</sequence>
<evidence type="ECO:0000313" key="4">
    <source>
        <dbReference type="Proteomes" id="UP000196329"/>
    </source>
</evidence>
<gene>
    <name evidence="3" type="ORF">B5G17_06790</name>
</gene>
<protein>
    <recommendedName>
        <fullName evidence="2">Acyltransferase 3 domain-containing protein</fullName>
    </recommendedName>
</protein>
<comment type="caution">
    <text evidence="3">The sequence shown here is derived from an EMBL/GenBank/DDBJ whole genome shotgun (WGS) entry which is preliminary data.</text>
</comment>
<feature type="transmembrane region" description="Helical" evidence="1">
    <location>
        <begin position="177"/>
        <end position="194"/>
    </location>
</feature>
<proteinExistence type="predicted"/>
<dbReference type="AlphaFoldDB" id="A0A1Y3V7R4"/>
<evidence type="ECO:0000313" key="3">
    <source>
        <dbReference type="EMBL" id="OUN55418.1"/>
    </source>
</evidence>
<feature type="transmembrane region" description="Helical" evidence="1">
    <location>
        <begin position="87"/>
        <end position="105"/>
    </location>
</feature>
<organism evidence="3 4">
    <name type="scientific">Bacteroides uniformis</name>
    <dbReference type="NCBI Taxonomy" id="820"/>
    <lineage>
        <taxon>Bacteria</taxon>
        <taxon>Pseudomonadati</taxon>
        <taxon>Bacteroidota</taxon>
        <taxon>Bacteroidia</taxon>
        <taxon>Bacteroidales</taxon>
        <taxon>Bacteroidaceae</taxon>
        <taxon>Bacteroides</taxon>
    </lineage>
</organism>
<dbReference type="Pfam" id="PF01757">
    <property type="entry name" value="Acyl_transf_3"/>
    <property type="match status" value="1"/>
</dbReference>
<feature type="transmembrane region" description="Helical" evidence="1">
    <location>
        <begin position="41"/>
        <end position="66"/>
    </location>
</feature>